<proteinExistence type="predicted"/>
<protein>
    <recommendedName>
        <fullName evidence="3">Histidine acid phosphatase</fullName>
    </recommendedName>
</protein>
<accession>M2LRJ1</accession>
<dbReference type="PANTHER" id="PTHR11567:SF195">
    <property type="entry name" value="ACID PHOSPHATASE, PUTATIVE (AFU_ORTHOLOGUE AFUA_3G14570)-RELATED"/>
    <property type="match status" value="1"/>
</dbReference>
<evidence type="ECO:0000313" key="1">
    <source>
        <dbReference type="EMBL" id="EMC97062.1"/>
    </source>
</evidence>
<name>M2LRJ1_BAUPA</name>
<dbReference type="GO" id="GO:0016791">
    <property type="term" value="F:phosphatase activity"/>
    <property type="evidence" value="ECO:0007669"/>
    <property type="project" value="TreeGrafter"/>
</dbReference>
<dbReference type="InterPro" id="IPR029033">
    <property type="entry name" value="His_PPase_superfam"/>
</dbReference>
<dbReference type="KEGG" id="bcom:BAUCODRAFT_69223"/>
<dbReference type="Proteomes" id="UP000011761">
    <property type="component" value="Unassembled WGS sequence"/>
</dbReference>
<dbReference type="eggNOG" id="ENOG502RA4W">
    <property type="taxonomic scope" value="Eukaryota"/>
</dbReference>
<dbReference type="HOGENOM" id="CLU_030126_0_0_1"/>
<organism evidence="1 2">
    <name type="scientific">Baudoinia panamericana (strain UAMH 10762)</name>
    <name type="common">Angels' share fungus</name>
    <name type="synonym">Baudoinia compniacensis (strain UAMH 10762)</name>
    <dbReference type="NCBI Taxonomy" id="717646"/>
    <lineage>
        <taxon>Eukaryota</taxon>
        <taxon>Fungi</taxon>
        <taxon>Dikarya</taxon>
        <taxon>Ascomycota</taxon>
        <taxon>Pezizomycotina</taxon>
        <taxon>Dothideomycetes</taxon>
        <taxon>Dothideomycetidae</taxon>
        <taxon>Mycosphaerellales</taxon>
        <taxon>Teratosphaeriaceae</taxon>
        <taxon>Baudoinia</taxon>
    </lineage>
</organism>
<dbReference type="EMBL" id="KB445554">
    <property type="protein sequence ID" value="EMC97062.1"/>
    <property type="molecule type" value="Genomic_DNA"/>
</dbReference>
<dbReference type="Gene3D" id="3.40.50.1240">
    <property type="entry name" value="Phosphoglycerate mutase-like"/>
    <property type="match status" value="1"/>
</dbReference>
<evidence type="ECO:0008006" key="3">
    <source>
        <dbReference type="Google" id="ProtNLM"/>
    </source>
</evidence>
<sequence length="456" mass="50433">MSWHPPIKSDINTLSTAINGTGVYGFVFNTSQGPLNTYDWCNMPHTNVQTYPKVNDSSYQLQYVEVLHRHHKRTPYAANTFPVENYPWYCSDEGLVYGSKTINPYGNTSAETYWEVYTSQSNPLVPTGFNGTCQFPQITRGGLDDSHQHGVDLKAVYADMLGFLPSQYNGNLVSYRVTNNVITSQVAAMLIAGMYPERTNMDQPLLIQPASIDSLEPAYTCARASALFSSYGSGSTSPAWLEHLNSAAPLYARLDNISGISPTTSAWHVSFDHYFDNLSARLCHSKPLPCNVNNTALCVSQTDANEVFRLGEYEYSFIYRDSNNSLPASVGSYGIWVAELAQNLRAAMGQGSSSVNVTSDRIRYRHNIAHDGSVSRLLSILQISQMVWPGMGSEVVFELYSRQGCYFLRVLWGGQIMTSSNPSLGRMDMVPIGTVLAYFDGLVGVNATKIPAYCRS</sequence>
<dbReference type="OMA" id="RHNIAHD"/>
<dbReference type="PANTHER" id="PTHR11567">
    <property type="entry name" value="ACID PHOSPHATASE-RELATED"/>
    <property type="match status" value="1"/>
</dbReference>
<reference evidence="1 2" key="1">
    <citation type="journal article" date="2012" name="PLoS Pathog.">
        <title>Diverse lifestyles and strategies of plant pathogenesis encoded in the genomes of eighteen Dothideomycetes fungi.</title>
        <authorList>
            <person name="Ohm R.A."/>
            <person name="Feau N."/>
            <person name="Henrissat B."/>
            <person name="Schoch C.L."/>
            <person name="Horwitz B.A."/>
            <person name="Barry K.W."/>
            <person name="Condon B.J."/>
            <person name="Copeland A.C."/>
            <person name="Dhillon B."/>
            <person name="Glaser F."/>
            <person name="Hesse C.N."/>
            <person name="Kosti I."/>
            <person name="LaButti K."/>
            <person name="Lindquist E.A."/>
            <person name="Lucas S."/>
            <person name="Salamov A.A."/>
            <person name="Bradshaw R.E."/>
            <person name="Ciuffetti L."/>
            <person name="Hamelin R.C."/>
            <person name="Kema G.H.J."/>
            <person name="Lawrence C."/>
            <person name="Scott J.A."/>
            <person name="Spatafora J.W."/>
            <person name="Turgeon B.G."/>
            <person name="de Wit P.J.G.M."/>
            <person name="Zhong S."/>
            <person name="Goodwin S.B."/>
            <person name="Grigoriev I.V."/>
        </authorList>
    </citation>
    <scope>NUCLEOTIDE SEQUENCE [LARGE SCALE GENOMIC DNA]</scope>
    <source>
        <strain evidence="1 2">UAMH 10762</strain>
    </source>
</reference>
<dbReference type="SUPFAM" id="SSF53254">
    <property type="entry name" value="Phosphoglycerate mutase-like"/>
    <property type="match status" value="1"/>
</dbReference>
<dbReference type="OrthoDB" id="10262962at2759"/>
<dbReference type="InterPro" id="IPR050645">
    <property type="entry name" value="Histidine_acid_phosphatase"/>
</dbReference>
<dbReference type="RefSeq" id="XP_007675505.1">
    <property type="nucleotide sequence ID" value="XM_007677315.1"/>
</dbReference>
<dbReference type="AlphaFoldDB" id="M2LRJ1"/>
<dbReference type="GeneID" id="19116509"/>
<gene>
    <name evidence="1" type="ORF">BAUCODRAFT_69223</name>
</gene>
<evidence type="ECO:0000313" key="2">
    <source>
        <dbReference type="Proteomes" id="UP000011761"/>
    </source>
</evidence>
<keyword evidence="2" id="KW-1185">Reference proteome</keyword>